<name>A0ABN7SES4_OIKDI</name>
<protein>
    <submittedName>
        <fullName evidence="2">Oidioi.mRNA.OKI2018_I69.XSR.g14801.t1.cds</fullName>
    </submittedName>
</protein>
<keyword evidence="3" id="KW-1185">Reference proteome</keyword>
<organism evidence="2 3">
    <name type="scientific">Oikopleura dioica</name>
    <name type="common">Tunicate</name>
    <dbReference type="NCBI Taxonomy" id="34765"/>
    <lineage>
        <taxon>Eukaryota</taxon>
        <taxon>Metazoa</taxon>
        <taxon>Chordata</taxon>
        <taxon>Tunicata</taxon>
        <taxon>Appendicularia</taxon>
        <taxon>Copelata</taxon>
        <taxon>Oikopleuridae</taxon>
        <taxon>Oikopleura</taxon>
    </lineage>
</organism>
<dbReference type="Proteomes" id="UP001158576">
    <property type="component" value="Chromosome XSR"/>
</dbReference>
<reference evidence="2 3" key="1">
    <citation type="submission" date="2021-04" db="EMBL/GenBank/DDBJ databases">
        <authorList>
            <person name="Bliznina A."/>
        </authorList>
    </citation>
    <scope>NUCLEOTIDE SEQUENCE [LARGE SCALE GENOMIC DNA]</scope>
</reference>
<proteinExistence type="predicted"/>
<evidence type="ECO:0000313" key="3">
    <source>
        <dbReference type="Proteomes" id="UP001158576"/>
    </source>
</evidence>
<sequence>MSVKKDKDSYQEKNEGLQLKLSRKREEVDFYRTDNRNLVEEIESFETDRKRLENELADAKREIEHIKSEEYQMSIALPYTLEIQNKQERINELEQCLSSQSNKPPLEKQIKNAPPPLVLEYVFE</sequence>
<evidence type="ECO:0000256" key="1">
    <source>
        <dbReference type="SAM" id="Coils"/>
    </source>
</evidence>
<accession>A0ABN7SES4</accession>
<gene>
    <name evidence="2" type="ORF">OKIOD_LOCUS6359</name>
</gene>
<evidence type="ECO:0000313" key="2">
    <source>
        <dbReference type="EMBL" id="CAG5096830.1"/>
    </source>
</evidence>
<feature type="coiled-coil region" evidence="1">
    <location>
        <begin position="7"/>
        <end position="103"/>
    </location>
</feature>
<keyword evidence="1" id="KW-0175">Coiled coil</keyword>
<dbReference type="EMBL" id="OU015569">
    <property type="protein sequence ID" value="CAG5096830.1"/>
    <property type="molecule type" value="Genomic_DNA"/>
</dbReference>